<keyword evidence="1" id="KW-1133">Transmembrane helix</keyword>
<reference evidence="2 3" key="1">
    <citation type="submission" date="2020-03" db="EMBL/GenBank/DDBJ databases">
        <title>WGS of actinomycetes isolated from Thailand.</title>
        <authorList>
            <person name="Thawai C."/>
        </authorList>
    </citation>
    <scope>NUCLEOTIDE SEQUENCE [LARGE SCALE GENOMIC DNA]</scope>
    <source>
        <strain evidence="2 3">HSS6-12</strain>
    </source>
</reference>
<evidence type="ECO:0000313" key="3">
    <source>
        <dbReference type="Proteomes" id="UP000783871"/>
    </source>
</evidence>
<protein>
    <submittedName>
        <fullName evidence="2">Uncharacterized protein</fullName>
    </submittedName>
</protein>
<keyword evidence="1" id="KW-0472">Membrane</keyword>
<accession>A0ABX0ZBB2</accession>
<feature type="transmembrane region" description="Helical" evidence="1">
    <location>
        <begin position="12"/>
        <end position="30"/>
    </location>
</feature>
<keyword evidence="1" id="KW-0812">Transmembrane</keyword>
<feature type="transmembrane region" description="Helical" evidence="1">
    <location>
        <begin position="105"/>
        <end position="122"/>
    </location>
</feature>
<proteinExistence type="predicted"/>
<dbReference type="EMBL" id="JAATEO010000017">
    <property type="protein sequence ID" value="NJP33571.1"/>
    <property type="molecule type" value="Genomic_DNA"/>
</dbReference>
<dbReference type="Proteomes" id="UP000783871">
    <property type="component" value="Unassembled WGS sequence"/>
</dbReference>
<feature type="transmembrane region" description="Helical" evidence="1">
    <location>
        <begin position="50"/>
        <end position="67"/>
    </location>
</feature>
<keyword evidence="3" id="KW-1185">Reference proteome</keyword>
<comment type="caution">
    <text evidence="2">The sequence shown here is derived from an EMBL/GenBank/DDBJ whole genome shotgun (WGS) entry which is preliminary data.</text>
</comment>
<gene>
    <name evidence="2" type="ORF">HCJ94_16675</name>
</gene>
<organism evidence="2 3">
    <name type="scientific">Micromonospora thermarum</name>
    <dbReference type="NCBI Taxonomy" id="2720024"/>
    <lineage>
        <taxon>Bacteria</taxon>
        <taxon>Bacillati</taxon>
        <taxon>Actinomycetota</taxon>
        <taxon>Actinomycetes</taxon>
        <taxon>Micromonosporales</taxon>
        <taxon>Micromonosporaceae</taxon>
        <taxon>Micromonospora</taxon>
    </lineage>
</organism>
<dbReference type="RefSeq" id="WP_168001942.1">
    <property type="nucleotide sequence ID" value="NZ_JAATEO010000017.1"/>
</dbReference>
<evidence type="ECO:0000256" key="1">
    <source>
        <dbReference type="SAM" id="Phobius"/>
    </source>
</evidence>
<sequence length="148" mass="15657">MPKKRIWRNRQPFQNAVVATAPVCGALMIILEVRPPAVEAAMPGPLRVGWQVGLVVAGLVGVAGLLWPGRCSTALGIELASMLMLGTLAGMYAVAVAVFSGRMAVAAASFITAVAIGSWWRAAEVVRDLRGLARPRQPYPSDILGRLP</sequence>
<name>A0ABX0ZBB2_9ACTN</name>
<feature type="transmembrane region" description="Helical" evidence="1">
    <location>
        <begin position="79"/>
        <end position="99"/>
    </location>
</feature>
<evidence type="ECO:0000313" key="2">
    <source>
        <dbReference type="EMBL" id="NJP33571.1"/>
    </source>
</evidence>